<dbReference type="SUPFAM" id="SSF47473">
    <property type="entry name" value="EF-hand"/>
    <property type="match status" value="1"/>
</dbReference>
<dbReference type="Gene3D" id="2.40.420.20">
    <property type="match status" value="1"/>
</dbReference>
<dbReference type="InterPro" id="IPR002048">
    <property type="entry name" value="EF_hand_dom"/>
</dbReference>
<feature type="coiled-coil region" evidence="3">
    <location>
        <begin position="154"/>
        <end position="181"/>
    </location>
</feature>
<protein>
    <submittedName>
        <fullName evidence="7">HlyD family efflux transporter periplasmic adaptor subunit</fullName>
    </submittedName>
</protein>
<comment type="subcellular location">
    <subcellularLocation>
        <location evidence="1">Cell envelope</location>
    </subcellularLocation>
</comment>
<gene>
    <name evidence="7" type="ORF">F1728_20885</name>
</gene>
<evidence type="ECO:0000256" key="5">
    <source>
        <dbReference type="SAM" id="Phobius"/>
    </source>
</evidence>
<evidence type="ECO:0000256" key="4">
    <source>
        <dbReference type="SAM" id="MobiDB-lite"/>
    </source>
</evidence>
<dbReference type="SUPFAM" id="SSF111369">
    <property type="entry name" value="HlyD-like secretion proteins"/>
    <property type="match status" value="1"/>
</dbReference>
<dbReference type="InterPro" id="IPR058636">
    <property type="entry name" value="Beta-barrel_YknX"/>
</dbReference>
<evidence type="ECO:0000256" key="2">
    <source>
        <dbReference type="ARBA" id="ARBA00023054"/>
    </source>
</evidence>
<dbReference type="InterPro" id="IPR058637">
    <property type="entry name" value="YknX-like_C"/>
</dbReference>
<keyword evidence="8" id="KW-1185">Reference proteome</keyword>
<keyword evidence="5" id="KW-0812">Transmembrane</keyword>
<dbReference type="KEGG" id="gim:F1728_20885"/>
<dbReference type="GO" id="GO:0030313">
    <property type="term" value="C:cell envelope"/>
    <property type="evidence" value="ECO:0007669"/>
    <property type="project" value="UniProtKB-SubCell"/>
</dbReference>
<evidence type="ECO:0000256" key="1">
    <source>
        <dbReference type="ARBA" id="ARBA00004196"/>
    </source>
</evidence>
<feature type="domain" description="EF-hand" evidence="6">
    <location>
        <begin position="615"/>
        <end position="650"/>
    </location>
</feature>
<dbReference type="GO" id="GO:0005509">
    <property type="term" value="F:calcium ion binding"/>
    <property type="evidence" value="ECO:0007669"/>
    <property type="project" value="InterPro"/>
</dbReference>
<evidence type="ECO:0000259" key="6">
    <source>
        <dbReference type="PROSITE" id="PS50222"/>
    </source>
</evidence>
<dbReference type="InterPro" id="IPR050465">
    <property type="entry name" value="UPF0194_transport"/>
</dbReference>
<dbReference type="InterPro" id="IPR011992">
    <property type="entry name" value="EF-hand-dom_pair"/>
</dbReference>
<feature type="coiled-coil region" evidence="3">
    <location>
        <begin position="212"/>
        <end position="239"/>
    </location>
</feature>
<evidence type="ECO:0000313" key="7">
    <source>
        <dbReference type="EMBL" id="QGQ24997.1"/>
    </source>
</evidence>
<dbReference type="Gene3D" id="2.40.50.100">
    <property type="match status" value="1"/>
</dbReference>
<dbReference type="Pfam" id="PF13202">
    <property type="entry name" value="EF-hand_5"/>
    <property type="match status" value="2"/>
</dbReference>
<sequence length="663" mass="72651">MSTANSPQNQQTQQESLEQKTSNQSSSDQHQNSMHSPKKTKRQRKLPNKGTLFLLTILIAGAVVLLVPAVRRPLFSAFSSGQKKNTTYITDQATRGSFRVSVTERGQLDSLNNVTLSSKVKGFTTIISIVPEGTMVKAGELVCELDSSTLVDKEKQQQIQVTQAEAELKQAEENVAIQKTQNESDVSAAQLALDLAKLDLEKFQKGESQRDLNVKEGAVTKAREDLQRAEENFEFSKRIAKKGYKNQNDVEADRITVVKAEIDLEIAKEDLNVEKEYVQRRKEKELIADVDEKKLNLERVKRQGVAALAQFDARLKASQLTYEVERSELDRIREQIEACKMIAPQNGQVVYANQNSGRRGSGEDVIEEGTEVRERQAIIQLPDFSKMKVDARIHESKISMIEEGQDVDIRVDAFPEQRYAGTVDQVSSVPISSNWMRPDLKEYKATIKIVPNGADISKLKPGLTAEIEIRIEERDNVLQVPVQSVITIGEQRYIFVLTPGNTPVRREILIGQASDTMIEVKDGVTAGEEVILNPRTHFADELIELEEKLAMEKKKAQKEGSAAGAAAAGAGKGPAAGKSSGAAGASKKPAGGGPASGGFLQRFDKDSDGKVSKEEAPDRLKERFDSLDTNKDGFLDAGEISKLRPPSGGGGGGGPRPGGDQRS</sequence>
<feature type="compositionally biased region" description="Low complexity" evidence="4">
    <location>
        <begin position="1"/>
        <end position="35"/>
    </location>
</feature>
<dbReference type="PROSITE" id="PS50222">
    <property type="entry name" value="EF_HAND_2"/>
    <property type="match status" value="1"/>
</dbReference>
<dbReference type="Pfam" id="PF25989">
    <property type="entry name" value="YknX_C"/>
    <property type="match status" value="1"/>
</dbReference>
<feature type="compositionally biased region" description="Basic and acidic residues" evidence="4">
    <location>
        <begin position="602"/>
        <end position="642"/>
    </location>
</feature>
<name>A0A6I6AF41_9PLAN</name>
<dbReference type="PROSITE" id="PS00018">
    <property type="entry name" value="EF_HAND_1"/>
    <property type="match status" value="1"/>
</dbReference>
<dbReference type="Proteomes" id="UP000427281">
    <property type="component" value="Chromosome"/>
</dbReference>
<feature type="compositionally biased region" description="Low complexity" evidence="4">
    <location>
        <begin position="565"/>
        <end position="589"/>
    </location>
</feature>
<dbReference type="PANTHER" id="PTHR32347:SF23">
    <property type="entry name" value="BLL5650 PROTEIN"/>
    <property type="match status" value="1"/>
</dbReference>
<feature type="region of interest" description="Disordered" evidence="4">
    <location>
        <begin position="565"/>
        <end position="663"/>
    </location>
</feature>
<dbReference type="EMBL" id="CP043930">
    <property type="protein sequence ID" value="QGQ24997.1"/>
    <property type="molecule type" value="Genomic_DNA"/>
</dbReference>
<evidence type="ECO:0000313" key="8">
    <source>
        <dbReference type="Proteomes" id="UP000427281"/>
    </source>
</evidence>
<feature type="compositionally biased region" description="Gly residues" evidence="4">
    <location>
        <begin position="647"/>
        <end position="657"/>
    </location>
</feature>
<dbReference type="Pfam" id="PF25990">
    <property type="entry name" value="Beta-barrel_YknX"/>
    <property type="match status" value="1"/>
</dbReference>
<accession>A0A6I6AF41</accession>
<dbReference type="Gene3D" id="1.10.287.470">
    <property type="entry name" value="Helix hairpin bin"/>
    <property type="match status" value="1"/>
</dbReference>
<keyword evidence="5" id="KW-0472">Membrane</keyword>
<evidence type="ECO:0000256" key="3">
    <source>
        <dbReference type="SAM" id="Coils"/>
    </source>
</evidence>
<feature type="compositionally biased region" description="Basic residues" evidence="4">
    <location>
        <begin position="36"/>
        <end position="45"/>
    </location>
</feature>
<dbReference type="Gene3D" id="1.10.238.10">
    <property type="entry name" value="EF-hand"/>
    <property type="match status" value="1"/>
</dbReference>
<keyword evidence="5" id="KW-1133">Transmembrane helix</keyword>
<dbReference type="AlphaFoldDB" id="A0A6I6AF41"/>
<feature type="transmembrane region" description="Helical" evidence="5">
    <location>
        <begin position="51"/>
        <end position="70"/>
    </location>
</feature>
<organism evidence="7 8">
    <name type="scientific">Gimesia benthica</name>
    <dbReference type="NCBI Taxonomy" id="2608982"/>
    <lineage>
        <taxon>Bacteria</taxon>
        <taxon>Pseudomonadati</taxon>
        <taxon>Planctomycetota</taxon>
        <taxon>Planctomycetia</taxon>
        <taxon>Planctomycetales</taxon>
        <taxon>Planctomycetaceae</taxon>
        <taxon>Gimesia</taxon>
    </lineage>
</organism>
<proteinExistence type="predicted"/>
<keyword evidence="2 3" id="KW-0175">Coiled coil</keyword>
<dbReference type="PRINTS" id="PR01490">
    <property type="entry name" value="RTXTOXIND"/>
</dbReference>
<dbReference type="Gene3D" id="2.40.30.170">
    <property type="match status" value="1"/>
</dbReference>
<reference evidence="7 8" key="1">
    <citation type="submission" date="2019-09" db="EMBL/GenBank/DDBJ databases">
        <title>Gimesia benthica sp. nov., a novel bacterium isolated from deep-sea water of the Northwest Indian Ocean.</title>
        <authorList>
            <person name="Dai X."/>
        </authorList>
    </citation>
    <scope>NUCLEOTIDE SEQUENCE [LARGE SCALE GENOMIC DNA]</scope>
    <source>
        <strain evidence="7 8">E7</strain>
    </source>
</reference>
<dbReference type="InterPro" id="IPR018247">
    <property type="entry name" value="EF_Hand_1_Ca_BS"/>
</dbReference>
<dbReference type="PANTHER" id="PTHR32347">
    <property type="entry name" value="EFFLUX SYSTEM COMPONENT YKNX-RELATED"/>
    <property type="match status" value="1"/>
</dbReference>
<feature type="region of interest" description="Disordered" evidence="4">
    <location>
        <begin position="1"/>
        <end position="45"/>
    </location>
</feature>